<feature type="region of interest" description="Disordered" evidence="8">
    <location>
        <begin position="456"/>
        <end position="631"/>
    </location>
</feature>
<proteinExistence type="inferred from homology"/>
<dbReference type="Pfam" id="PF00271">
    <property type="entry name" value="Helicase_C"/>
    <property type="match status" value="1"/>
</dbReference>
<dbReference type="GO" id="GO:0005694">
    <property type="term" value="C:chromosome"/>
    <property type="evidence" value="ECO:0007669"/>
    <property type="project" value="TreeGrafter"/>
</dbReference>
<evidence type="ECO:0000313" key="12">
    <source>
        <dbReference type="Proteomes" id="UP000305067"/>
    </source>
</evidence>
<keyword evidence="4 7" id="KW-0347">Helicase</keyword>
<evidence type="ECO:0000259" key="10">
    <source>
        <dbReference type="PROSITE" id="PS51194"/>
    </source>
</evidence>
<evidence type="ECO:0000256" key="7">
    <source>
        <dbReference type="RuleBase" id="RU364117"/>
    </source>
</evidence>
<reference evidence="11 12" key="1">
    <citation type="journal article" date="2019" name="Nat. Ecol. Evol.">
        <title>Megaphylogeny resolves global patterns of mushroom evolution.</title>
        <authorList>
            <person name="Varga T."/>
            <person name="Krizsan K."/>
            <person name="Foldi C."/>
            <person name="Dima B."/>
            <person name="Sanchez-Garcia M."/>
            <person name="Sanchez-Ramirez S."/>
            <person name="Szollosi G.J."/>
            <person name="Szarkandi J.G."/>
            <person name="Papp V."/>
            <person name="Albert L."/>
            <person name="Andreopoulos W."/>
            <person name="Angelini C."/>
            <person name="Antonin V."/>
            <person name="Barry K.W."/>
            <person name="Bougher N.L."/>
            <person name="Buchanan P."/>
            <person name="Buyck B."/>
            <person name="Bense V."/>
            <person name="Catcheside P."/>
            <person name="Chovatia M."/>
            <person name="Cooper J."/>
            <person name="Damon W."/>
            <person name="Desjardin D."/>
            <person name="Finy P."/>
            <person name="Geml J."/>
            <person name="Haridas S."/>
            <person name="Hughes K."/>
            <person name="Justo A."/>
            <person name="Karasinski D."/>
            <person name="Kautmanova I."/>
            <person name="Kiss B."/>
            <person name="Kocsube S."/>
            <person name="Kotiranta H."/>
            <person name="LaButti K.M."/>
            <person name="Lechner B.E."/>
            <person name="Liimatainen K."/>
            <person name="Lipzen A."/>
            <person name="Lukacs Z."/>
            <person name="Mihaltcheva S."/>
            <person name="Morgado L.N."/>
            <person name="Niskanen T."/>
            <person name="Noordeloos M.E."/>
            <person name="Ohm R.A."/>
            <person name="Ortiz-Santana B."/>
            <person name="Ovrebo C."/>
            <person name="Racz N."/>
            <person name="Riley R."/>
            <person name="Savchenko A."/>
            <person name="Shiryaev A."/>
            <person name="Soop K."/>
            <person name="Spirin V."/>
            <person name="Szebenyi C."/>
            <person name="Tomsovsky M."/>
            <person name="Tulloss R.E."/>
            <person name="Uehling J."/>
            <person name="Grigoriev I.V."/>
            <person name="Vagvolgyi C."/>
            <person name="Papp T."/>
            <person name="Martin F.M."/>
            <person name="Miettinen O."/>
            <person name="Hibbett D.S."/>
            <person name="Nagy L.G."/>
        </authorList>
    </citation>
    <scope>NUCLEOTIDE SEQUENCE [LARGE SCALE GENOMIC DNA]</scope>
    <source>
        <strain evidence="11 12">CBS 309.79</strain>
    </source>
</reference>
<dbReference type="GO" id="GO:0005524">
    <property type="term" value="F:ATP binding"/>
    <property type="evidence" value="ECO:0007669"/>
    <property type="project" value="UniProtKB-KW"/>
</dbReference>
<feature type="domain" description="Helicase C-terminal" evidence="10">
    <location>
        <begin position="234"/>
        <end position="393"/>
    </location>
</feature>
<keyword evidence="12" id="KW-1185">Reference proteome</keyword>
<evidence type="ECO:0000256" key="5">
    <source>
        <dbReference type="ARBA" id="ARBA00022840"/>
    </source>
</evidence>
<dbReference type="SUPFAM" id="SSF52540">
    <property type="entry name" value="P-loop containing nucleoside triphosphate hydrolases"/>
    <property type="match status" value="1"/>
</dbReference>
<keyword evidence="5 7" id="KW-0067">ATP-binding</keyword>
<dbReference type="InterPro" id="IPR014001">
    <property type="entry name" value="Helicase_ATP-bd"/>
</dbReference>
<dbReference type="PANTHER" id="PTHR13710">
    <property type="entry name" value="DNA HELICASE RECQ FAMILY MEMBER"/>
    <property type="match status" value="1"/>
</dbReference>
<evidence type="ECO:0000256" key="8">
    <source>
        <dbReference type="SAM" id="MobiDB-lite"/>
    </source>
</evidence>
<dbReference type="OrthoDB" id="10261556at2759"/>
<dbReference type="GO" id="GO:0005737">
    <property type="term" value="C:cytoplasm"/>
    <property type="evidence" value="ECO:0007669"/>
    <property type="project" value="TreeGrafter"/>
</dbReference>
<evidence type="ECO:0000256" key="3">
    <source>
        <dbReference type="ARBA" id="ARBA00022801"/>
    </source>
</evidence>
<protein>
    <recommendedName>
        <fullName evidence="7">ATP-dependent DNA helicase</fullName>
        <ecNumber evidence="7">5.6.2.4</ecNumber>
    </recommendedName>
</protein>
<comment type="catalytic activity">
    <reaction evidence="7">
        <text>ATP + H2O = ADP + phosphate + H(+)</text>
        <dbReference type="Rhea" id="RHEA:13065"/>
        <dbReference type="ChEBI" id="CHEBI:15377"/>
        <dbReference type="ChEBI" id="CHEBI:15378"/>
        <dbReference type="ChEBI" id="CHEBI:30616"/>
        <dbReference type="ChEBI" id="CHEBI:43474"/>
        <dbReference type="ChEBI" id="CHEBI:456216"/>
    </reaction>
</comment>
<dbReference type="EMBL" id="ML178822">
    <property type="protein sequence ID" value="TFL02687.1"/>
    <property type="molecule type" value="Genomic_DNA"/>
</dbReference>
<dbReference type="STRING" id="1884261.A0A5C3QMD1"/>
<comment type="subcellular location">
    <subcellularLocation>
        <location evidence="7">Nucleus</location>
    </subcellularLocation>
</comment>
<dbReference type="InterPro" id="IPR001650">
    <property type="entry name" value="Helicase_C-like"/>
</dbReference>
<dbReference type="InterPro" id="IPR011545">
    <property type="entry name" value="DEAD/DEAH_box_helicase_dom"/>
</dbReference>
<evidence type="ECO:0000313" key="11">
    <source>
        <dbReference type="EMBL" id="TFL02687.1"/>
    </source>
</evidence>
<evidence type="ECO:0000256" key="4">
    <source>
        <dbReference type="ARBA" id="ARBA00022806"/>
    </source>
</evidence>
<keyword evidence="7" id="KW-0539">Nucleus</keyword>
<evidence type="ECO:0000259" key="9">
    <source>
        <dbReference type="PROSITE" id="PS51192"/>
    </source>
</evidence>
<comment type="catalytic activity">
    <reaction evidence="6 7">
        <text>Couples ATP hydrolysis with the unwinding of duplex DNA by translocating in the 3'-5' direction.</text>
        <dbReference type="EC" id="5.6.2.4"/>
    </reaction>
</comment>
<dbReference type="GO" id="GO:0016887">
    <property type="term" value="F:ATP hydrolysis activity"/>
    <property type="evidence" value="ECO:0007669"/>
    <property type="project" value="RHEA"/>
</dbReference>
<dbReference type="Gene3D" id="3.40.50.300">
    <property type="entry name" value="P-loop containing nucleotide triphosphate hydrolases"/>
    <property type="match status" value="2"/>
</dbReference>
<dbReference type="PROSITE" id="PS51192">
    <property type="entry name" value="HELICASE_ATP_BIND_1"/>
    <property type="match status" value="1"/>
</dbReference>
<dbReference type="SMART" id="SM00487">
    <property type="entry name" value="DEXDc"/>
    <property type="match status" value="1"/>
</dbReference>
<dbReference type="NCBIfam" id="TIGR00614">
    <property type="entry name" value="recQ_fam"/>
    <property type="match status" value="1"/>
</dbReference>
<dbReference type="AlphaFoldDB" id="A0A5C3QMD1"/>
<accession>A0A5C3QMD1</accession>
<dbReference type="GO" id="GO:0003676">
    <property type="term" value="F:nucleic acid binding"/>
    <property type="evidence" value="ECO:0007669"/>
    <property type="project" value="InterPro"/>
</dbReference>
<dbReference type="GO" id="GO:0043138">
    <property type="term" value="F:3'-5' DNA helicase activity"/>
    <property type="evidence" value="ECO:0007669"/>
    <property type="project" value="UniProtKB-EC"/>
</dbReference>
<dbReference type="CDD" id="cd17920">
    <property type="entry name" value="DEXHc_RecQ"/>
    <property type="match status" value="1"/>
</dbReference>
<feature type="compositionally biased region" description="Polar residues" evidence="8">
    <location>
        <begin position="549"/>
        <end position="570"/>
    </location>
</feature>
<dbReference type="GO" id="GO:0009378">
    <property type="term" value="F:four-way junction helicase activity"/>
    <property type="evidence" value="ECO:0007669"/>
    <property type="project" value="TreeGrafter"/>
</dbReference>
<gene>
    <name evidence="11" type="ORF">BDV98DRAFT_437672</name>
</gene>
<dbReference type="EC" id="5.6.2.4" evidence="7"/>
<dbReference type="PROSITE" id="PS51194">
    <property type="entry name" value="HELICASE_CTER"/>
    <property type="match status" value="1"/>
</dbReference>
<evidence type="ECO:0000256" key="2">
    <source>
        <dbReference type="ARBA" id="ARBA00022741"/>
    </source>
</evidence>
<dbReference type="GO" id="GO:0005634">
    <property type="term" value="C:nucleus"/>
    <property type="evidence" value="ECO:0007669"/>
    <property type="project" value="UniProtKB-SubCell"/>
</dbReference>
<dbReference type="Proteomes" id="UP000305067">
    <property type="component" value="Unassembled WGS sequence"/>
</dbReference>
<dbReference type="PANTHER" id="PTHR13710:SF152">
    <property type="entry name" value="ATP-DEPENDENT DNA HELICASE Q5"/>
    <property type="match status" value="1"/>
</dbReference>
<dbReference type="InterPro" id="IPR004589">
    <property type="entry name" value="DNA_helicase_ATP-dep_RecQ"/>
</dbReference>
<dbReference type="GO" id="GO:0000724">
    <property type="term" value="P:double-strand break repair via homologous recombination"/>
    <property type="evidence" value="ECO:0007669"/>
    <property type="project" value="TreeGrafter"/>
</dbReference>
<sequence>MIPRSLPSTSIQNCTETLQNVFKYAQFREQQRDIIEAAISGRDVFVLAPTGMGKSLCFQVPAVAAREGVTIVLSPLLALMKNQASALEAKGVAVATFCSDTPNKEEVAADMFKAKPNTRILYITPEAMTRTDSQAQRFFDTLYKRGQMNRFVVDEAHCISEWGHDFRESYRKLGFFRSKYPGVPIMALTATATPTVQLDIVRSLQMSDTFYALHPFNRHNLYYEVRYMPSSETLMKDVYSTIQSLHDRRGRASSGIVYCRTTAMCDDLSKFLRTKGLNSRAYHSKIPQSILSKTLEDWQVSGDGRTGGVDVVRPIAFGMGIDKPDVRYVIHCNLPSSFEGYYQQTGRGGRDGEPAKCMLFYSRDDTQNAQSFVGQNHDKRVEHSFSSGGPEPSQRAPDSLSALIKFAEDVKVCRHVSICRYFGEVINDKDVDAVKQLCEGMCDVCKYPTKTKSRREMLAPIDLNTPRPRPPPAPRLSLTEESSSRGGCNPDPPPLWEKQNRYDSGCGRGTTSSGPPAAKKSRLDIGGKLLVTKPHSSANRLNKPFKPPSFTSGGPSRTGPTKSLSSTVHQLSVPFRAPPARNLSNPLPAPSARVLPPLPSSSDLSSPMDVDEERADPYDKPTDNTSEPDPACDPLSGVNLHDAKVLSPELTKIKKSIRELALRELLRELHRVFPPDSNSWRRWLERPALIKRDAYLLIVAQRLEHAVLLMSATSEGYGSRKEEKVESVQALSKSGDDDTEEIVRVMKEALVLFR</sequence>
<keyword evidence="3 7" id="KW-0378">Hydrolase</keyword>
<comment type="similarity">
    <text evidence="1 7">Belongs to the helicase family. RecQ subfamily.</text>
</comment>
<dbReference type="SMART" id="SM00490">
    <property type="entry name" value="HELICc"/>
    <property type="match status" value="1"/>
</dbReference>
<keyword evidence="2 7" id="KW-0547">Nucleotide-binding</keyword>
<dbReference type="InterPro" id="IPR027417">
    <property type="entry name" value="P-loop_NTPase"/>
</dbReference>
<dbReference type="Pfam" id="PF00270">
    <property type="entry name" value="DEAD"/>
    <property type="match status" value="1"/>
</dbReference>
<dbReference type="InterPro" id="IPR032284">
    <property type="entry name" value="RecQ_Zn-bd"/>
</dbReference>
<feature type="domain" description="Helicase ATP-binding" evidence="9">
    <location>
        <begin position="35"/>
        <end position="210"/>
    </location>
</feature>
<organism evidence="11 12">
    <name type="scientific">Pterulicium gracile</name>
    <dbReference type="NCBI Taxonomy" id="1884261"/>
    <lineage>
        <taxon>Eukaryota</taxon>
        <taxon>Fungi</taxon>
        <taxon>Dikarya</taxon>
        <taxon>Basidiomycota</taxon>
        <taxon>Agaricomycotina</taxon>
        <taxon>Agaricomycetes</taxon>
        <taxon>Agaricomycetidae</taxon>
        <taxon>Agaricales</taxon>
        <taxon>Pleurotineae</taxon>
        <taxon>Pterulaceae</taxon>
        <taxon>Pterulicium</taxon>
    </lineage>
</organism>
<dbReference type="FunFam" id="3.40.50.300:FF:001389">
    <property type="entry name" value="ATP-dependent DNA helicase RecQ"/>
    <property type="match status" value="1"/>
</dbReference>
<evidence type="ECO:0000256" key="1">
    <source>
        <dbReference type="ARBA" id="ARBA00005446"/>
    </source>
</evidence>
<evidence type="ECO:0000256" key="6">
    <source>
        <dbReference type="ARBA" id="ARBA00034617"/>
    </source>
</evidence>
<name>A0A5C3QMD1_9AGAR</name>
<dbReference type="Pfam" id="PF16124">
    <property type="entry name" value="RecQ_Zn_bind"/>
    <property type="match status" value="1"/>
</dbReference>